<evidence type="ECO:0000313" key="3">
    <source>
        <dbReference type="Proteomes" id="UP001372338"/>
    </source>
</evidence>
<accession>A0AAN9E589</accession>
<keyword evidence="1" id="KW-0812">Transmembrane</keyword>
<dbReference type="EMBL" id="JAYWIO010000008">
    <property type="protein sequence ID" value="KAK7246336.1"/>
    <property type="molecule type" value="Genomic_DNA"/>
</dbReference>
<feature type="transmembrane region" description="Helical" evidence="1">
    <location>
        <begin position="67"/>
        <end position="90"/>
    </location>
</feature>
<keyword evidence="1" id="KW-1133">Transmembrane helix</keyword>
<organism evidence="2 3">
    <name type="scientific">Crotalaria pallida</name>
    <name type="common">Smooth rattlebox</name>
    <name type="synonym">Crotalaria striata</name>
    <dbReference type="NCBI Taxonomy" id="3830"/>
    <lineage>
        <taxon>Eukaryota</taxon>
        <taxon>Viridiplantae</taxon>
        <taxon>Streptophyta</taxon>
        <taxon>Embryophyta</taxon>
        <taxon>Tracheophyta</taxon>
        <taxon>Spermatophyta</taxon>
        <taxon>Magnoliopsida</taxon>
        <taxon>eudicotyledons</taxon>
        <taxon>Gunneridae</taxon>
        <taxon>Pentapetalae</taxon>
        <taxon>rosids</taxon>
        <taxon>fabids</taxon>
        <taxon>Fabales</taxon>
        <taxon>Fabaceae</taxon>
        <taxon>Papilionoideae</taxon>
        <taxon>50 kb inversion clade</taxon>
        <taxon>genistoids sensu lato</taxon>
        <taxon>core genistoids</taxon>
        <taxon>Crotalarieae</taxon>
        <taxon>Crotalaria</taxon>
    </lineage>
</organism>
<proteinExistence type="predicted"/>
<reference evidence="2 3" key="1">
    <citation type="submission" date="2024-01" db="EMBL/GenBank/DDBJ databases">
        <title>The genomes of 5 underutilized Papilionoideae crops provide insights into root nodulation and disease resistanc.</title>
        <authorList>
            <person name="Yuan L."/>
        </authorList>
    </citation>
    <scope>NUCLEOTIDE SEQUENCE [LARGE SCALE GENOMIC DNA]</scope>
    <source>
        <strain evidence="2">ZHUSHIDOU_FW_LH</strain>
        <tissue evidence="2">Leaf</tissue>
    </source>
</reference>
<dbReference type="AlphaFoldDB" id="A0AAN9E589"/>
<evidence type="ECO:0000256" key="1">
    <source>
        <dbReference type="SAM" id="Phobius"/>
    </source>
</evidence>
<evidence type="ECO:0000313" key="2">
    <source>
        <dbReference type="EMBL" id="KAK7246336.1"/>
    </source>
</evidence>
<keyword evidence="3" id="KW-1185">Reference proteome</keyword>
<keyword evidence="1" id="KW-0472">Membrane</keyword>
<dbReference type="Proteomes" id="UP001372338">
    <property type="component" value="Unassembled WGS sequence"/>
</dbReference>
<gene>
    <name evidence="2" type="ORF">RIF29_41202</name>
</gene>
<protein>
    <submittedName>
        <fullName evidence="2">Uncharacterized protein</fullName>
    </submittedName>
</protein>
<sequence>MRVSGYVSTGCMPSASHWIKYLRDNLHKVKSMMNWLEALRKRKILKFDYSSLSFLPPSSFHNLSLSLSLHLFTSMPTIISAATAAVAAAAM</sequence>
<name>A0AAN9E589_CROPI</name>
<comment type="caution">
    <text evidence="2">The sequence shown here is derived from an EMBL/GenBank/DDBJ whole genome shotgun (WGS) entry which is preliminary data.</text>
</comment>